<dbReference type="SUPFAM" id="SSF53649">
    <property type="entry name" value="Alkaline phosphatase-like"/>
    <property type="match status" value="1"/>
</dbReference>
<evidence type="ECO:0000313" key="5">
    <source>
        <dbReference type="Proteomes" id="UP001290861"/>
    </source>
</evidence>
<organism evidence="4 5">
    <name type="scientific">Pontiella agarivorans</name>
    <dbReference type="NCBI Taxonomy" id="3038953"/>
    <lineage>
        <taxon>Bacteria</taxon>
        <taxon>Pseudomonadati</taxon>
        <taxon>Kiritimatiellota</taxon>
        <taxon>Kiritimatiellia</taxon>
        <taxon>Kiritimatiellales</taxon>
        <taxon>Pontiellaceae</taxon>
        <taxon>Pontiella</taxon>
    </lineage>
</organism>
<comment type="caution">
    <text evidence="4">The sequence shown here is derived from an EMBL/GenBank/DDBJ whole genome shotgun (WGS) entry which is preliminary data.</text>
</comment>
<evidence type="ECO:0000256" key="1">
    <source>
        <dbReference type="ARBA" id="ARBA00022723"/>
    </source>
</evidence>
<dbReference type="Proteomes" id="UP001290861">
    <property type="component" value="Unassembled WGS sequence"/>
</dbReference>
<keyword evidence="1" id="KW-0479">Metal-binding</keyword>
<evidence type="ECO:0000259" key="3">
    <source>
        <dbReference type="Pfam" id="PF00884"/>
    </source>
</evidence>
<name>A0ABU5MTA1_9BACT</name>
<feature type="domain" description="Sulfatase N-terminal" evidence="3">
    <location>
        <begin position="27"/>
        <end position="444"/>
    </location>
</feature>
<dbReference type="InterPro" id="IPR017850">
    <property type="entry name" value="Alkaline_phosphatase_core_sf"/>
</dbReference>
<dbReference type="Gene3D" id="3.40.720.10">
    <property type="entry name" value="Alkaline Phosphatase, subunit A"/>
    <property type="match status" value="1"/>
</dbReference>
<proteinExistence type="predicted"/>
<sequence>MNRRCFLGTSLAAGMAAATLAGKKQQPNILWIITDDQRPDSLACYNEAVRGTKLSPLGYVMSPNIDRLAQQGTLFSQAYCNAPACAPSRASMHTGQYPFRNGVYGFEQNHQAADPCKKTIPQVMRSAGYTTCQFGKHGYYIFDWGPGLTWKTVDQYDVVVEKKNDLQKSGKTDFFPETVWSKEGSKRVERFYYPDGSTKEYYTSRGKGKDLLPEDEENRKAIDRERGILRAYTRDQSGMIIGGESSQPTEKTLDGEIAGSFIRYLENEADTGEPQFVYLGFHFPHSPVLPAKEFRDRFKRKEKEIPYKIPEFDPAEIELAPAQLKKLHEKMNFSNLRKEEKLQAIRDYYAFCAHGDSQIGRSIDAFLKYNKKTGRDWIIVYVCGDHSWHLGEQGIEAKFGPWDKSTHNAVIAASSIKGLFPKGKHVENLVEFVDFAPTFYEAAGLKADGRDFQYLDGSSLWKSVQNGQREYIVGEMNHVVGPRAYMRSRDFAFSMKTRNKDGKPGDKWGEKPGANIRWALDCPRADAQMCLYDLRVDPDERWNVANDPKYEKLADWFRNKLGTIVLGDRRAEINWSKENDYVITDFALGADDKKLDIPAAIIPEVS</sequence>
<evidence type="ECO:0000256" key="2">
    <source>
        <dbReference type="ARBA" id="ARBA00022801"/>
    </source>
</evidence>
<dbReference type="EMBL" id="JARVCO010000002">
    <property type="protein sequence ID" value="MDZ8117434.1"/>
    <property type="molecule type" value="Genomic_DNA"/>
</dbReference>
<protein>
    <submittedName>
        <fullName evidence="4">Sulfatase-like hydrolase/transferase</fullName>
    </submittedName>
</protein>
<dbReference type="PANTHER" id="PTHR45953">
    <property type="entry name" value="IDURONATE 2-SULFATASE"/>
    <property type="match status" value="1"/>
</dbReference>
<keyword evidence="2" id="KW-0378">Hydrolase</keyword>
<dbReference type="Pfam" id="PF00884">
    <property type="entry name" value="Sulfatase"/>
    <property type="match status" value="1"/>
</dbReference>
<reference evidence="4 5" key="1">
    <citation type="journal article" date="2024" name="Appl. Environ. Microbiol.">
        <title>Pontiella agarivorans sp. nov., a novel marine anaerobic bacterium capable of degrading macroalgal polysaccharides and fixing nitrogen.</title>
        <authorList>
            <person name="Liu N."/>
            <person name="Kivenson V."/>
            <person name="Peng X."/>
            <person name="Cui Z."/>
            <person name="Lankiewicz T.S."/>
            <person name="Gosselin K.M."/>
            <person name="English C.J."/>
            <person name="Blair E.M."/>
            <person name="O'Malley M.A."/>
            <person name="Valentine D.L."/>
        </authorList>
    </citation>
    <scope>NUCLEOTIDE SEQUENCE [LARGE SCALE GENOMIC DNA]</scope>
    <source>
        <strain evidence="4 5">NLcol2</strain>
    </source>
</reference>
<dbReference type="PANTHER" id="PTHR45953:SF1">
    <property type="entry name" value="IDURONATE 2-SULFATASE"/>
    <property type="match status" value="1"/>
</dbReference>
<dbReference type="CDD" id="cd16153">
    <property type="entry name" value="sulfatase_like"/>
    <property type="match status" value="1"/>
</dbReference>
<dbReference type="InterPro" id="IPR000917">
    <property type="entry name" value="Sulfatase_N"/>
</dbReference>
<accession>A0ABU5MTA1</accession>
<keyword evidence="5" id="KW-1185">Reference proteome</keyword>
<evidence type="ECO:0000313" key="4">
    <source>
        <dbReference type="EMBL" id="MDZ8117434.1"/>
    </source>
</evidence>
<dbReference type="RefSeq" id="WP_322607235.1">
    <property type="nucleotide sequence ID" value="NZ_JARVCO010000002.1"/>
</dbReference>
<gene>
    <name evidence="4" type="ORF">P9H32_02255</name>
</gene>